<dbReference type="SMART" id="SM00966">
    <property type="entry name" value="SpoVT_AbrB"/>
    <property type="match status" value="1"/>
</dbReference>
<sequence length="87" mass="9772">MSNVIRTRLVKIGNSQGIRIPKMLLDQLHLDDDIELEVQDSQLIIRAAQTPRATWAAAFQAMAAQGDDTLLDADLPPTAWEASEWEW</sequence>
<accession>A0A0P9DTY9</accession>
<evidence type="ECO:0000313" key="4">
    <source>
        <dbReference type="Proteomes" id="UP000050509"/>
    </source>
</evidence>
<dbReference type="PROSITE" id="PS51740">
    <property type="entry name" value="SPOVT_ABRB"/>
    <property type="match status" value="1"/>
</dbReference>
<dbReference type="EMBL" id="LJCR01000223">
    <property type="protein sequence ID" value="KPV53588.1"/>
    <property type="molecule type" value="Genomic_DNA"/>
</dbReference>
<gene>
    <name evidence="3" type="ORF">SE17_08765</name>
</gene>
<dbReference type="SUPFAM" id="SSF89447">
    <property type="entry name" value="AbrB/MazE/MraZ-like"/>
    <property type="match status" value="1"/>
</dbReference>
<keyword evidence="4" id="KW-1185">Reference proteome</keyword>
<dbReference type="InterPro" id="IPR007159">
    <property type="entry name" value="SpoVT-AbrB_dom"/>
</dbReference>
<dbReference type="Gene3D" id="2.10.260.10">
    <property type="match status" value="1"/>
</dbReference>
<comment type="caution">
    <text evidence="3">The sequence shown here is derived from an EMBL/GenBank/DDBJ whole genome shotgun (WGS) entry which is preliminary data.</text>
</comment>
<protein>
    <submittedName>
        <fullName evidence="3">MazE family transcriptional regulator</fullName>
    </submittedName>
</protein>
<dbReference type="Proteomes" id="UP000050509">
    <property type="component" value="Unassembled WGS sequence"/>
</dbReference>
<proteinExistence type="predicted"/>
<feature type="domain" description="SpoVT-AbrB" evidence="2">
    <location>
        <begin position="7"/>
        <end position="50"/>
    </location>
</feature>
<evidence type="ECO:0000313" key="3">
    <source>
        <dbReference type="EMBL" id="KPV53588.1"/>
    </source>
</evidence>
<reference evidence="3 4" key="1">
    <citation type="submission" date="2015-09" db="EMBL/GenBank/DDBJ databases">
        <title>Draft genome sequence of Kouleothrix aurantiaca JCM 19913.</title>
        <authorList>
            <person name="Hemp J."/>
        </authorList>
    </citation>
    <scope>NUCLEOTIDE SEQUENCE [LARGE SCALE GENOMIC DNA]</scope>
    <source>
        <strain evidence="3 4">COM-B</strain>
    </source>
</reference>
<organism evidence="3 4">
    <name type="scientific">Kouleothrix aurantiaca</name>
    <dbReference type="NCBI Taxonomy" id="186479"/>
    <lineage>
        <taxon>Bacteria</taxon>
        <taxon>Bacillati</taxon>
        <taxon>Chloroflexota</taxon>
        <taxon>Chloroflexia</taxon>
        <taxon>Chloroflexales</taxon>
        <taxon>Roseiflexineae</taxon>
        <taxon>Roseiflexaceae</taxon>
        <taxon>Kouleothrix</taxon>
    </lineage>
</organism>
<keyword evidence="1" id="KW-0238">DNA-binding</keyword>
<dbReference type="AlphaFoldDB" id="A0A0P9DTY9"/>
<dbReference type="GO" id="GO:0003677">
    <property type="term" value="F:DNA binding"/>
    <property type="evidence" value="ECO:0007669"/>
    <property type="project" value="UniProtKB-UniRule"/>
</dbReference>
<name>A0A0P9DTY9_9CHLR</name>
<dbReference type="Pfam" id="PF04014">
    <property type="entry name" value="MazE_antitoxin"/>
    <property type="match status" value="1"/>
</dbReference>
<evidence type="ECO:0000256" key="1">
    <source>
        <dbReference type="PROSITE-ProRule" id="PRU01076"/>
    </source>
</evidence>
<dbReference type="InterPro" id="IPR037914">
    <property type="entry name" value="SpoVT-AbrB_sf"/>
</dbReference>
<evidence type="ECO:0000259" key="2">
    <source>
        <dbReference type="PROSITE" id="PS51740"/>
    </source>
</evidence>